<evidence type="ECO:0000313" key="2">
    <source>
        <dbReference type="EMBL" id="KAJ4980324.1"/>
    </source>
</evidence>
<proteinExistence type="predicted"/>
<sequence length="176" mass="18253">MSDHLTDIVKKLPQQWKLAEEEKTTTNRRGIHKGREIGELAEEGREWAGKISPGELNIGEELKLCNGRSGSCEVGDASEDQGVKVREVTYGSKDLAGDVGLEDGGEGSVTGGSLRSTNGSGDASRTGYSGRPCGAGSGATRAGGSVGVAEVDTALWKTVDTSPCSHVVVGEEGKPH</sequence>
<feature type="compositionally biased region" description="Polar residues" evidence="1">
    <location>
        <begin position="111"/>
        <end position="127"/>
    </location>
</feature>
<feature type="region of interest" description="Disordered" evidence="1">
    <location>
        <begin position="96"/>
        <end position="145"/>
    </location>
</feature>
<accession>A0A9Q0R274</accession>
<dbReference type="AlphaFoldDB" id="A0A9Q0R274"/>
<gene>
    <name evidence="2" type="ORF">NE237_031161</name>
</gene>
<organism evidence="2 3">
    <name type="scientific">Protea cynaroides</name>
    <dbReference type="NCBI Taxonomy" id="273540"/>
    <lineage>
        <taxon>Eukaryota</taxon>
        <taxon>Viridiplantae</taxon>
        <taxon>Streptophyta</taxon>
        <taxon>Embryophyta</taxon>
        <taxon>Tracheophyta</taxon>
        <taxon>Spermatophyta</taxon>
        <taxon>Magnoliopsida</taxon>
        <taxon>Proteales</taxon>
        <taxon>Proteaceae</taxon>
        <taxon>Protea</taxon>
    </lineage>
</organism>
<evidence type="ECO:0000256" key="1">
    <source>
        <dbReference type="SAM" id="MobiDB-lite"/>
    </source>
</evidence>
<keyword evidence="3" id="KW-1185">Reference proteome</keyword>
<comment type="caution">
    <text evidence="2">The sequence shown here is derived from an EMBL/GenBank/DDBJ whole genome shotgun (WGS) entry which is preliminary data.</text>
</comment>
<reference evidence="2" key="1">
    <citation type="journal article" date="2023" name="Plant J.">
        <title>The genome of the king protea, Protea cynaroides.</title>
        <authorList>
            <person name="Chang J."/>
            <person name="Duong T.A."/>
            <person name="Schoeman C."/>
            <person name="Ma X."/>
            <person name="Roodt D."/>
            <person name="Barker N."/>
            <person name="Li Z."/>
            <person name="Van de Peer Y."/>
            <person name="Mizrachi E."/>
        </authorList>
    </citation>
    <scope>NUCLEOTIDE SEQUENCE</scope>
    <source>
        <tissue evidence="2">Young leaves</tissue>
    </source>
</reference>
<protein>
    <submittedName>
        <fullName evidence="2">Uncharacterized protein</fullName>
    </submittedName>
</protein>
<dbReference type="EMBL" id="JAMYWD010000001">
    <property type="protein sequence ID" value="KAJ4980324.1"/>
    <property type="molecule type" value="Genomic_DNA"/>
</dbReference>
<dbReference type="Proteomes" id="UP001141806">
    <property type="component" value="Unassembled WGS sequence"/>
</dbReference>
<name>A0A9Q0R274_9MAGN</name>
<evidence type="ECO:0000313" key="3">
    <source>
        <dbReference type="Proteomes" id="UP001141806"/>
    </source>
</evidence>